<reference evidence="14" key="1">
    <citation type="submission" date="2018-05" db="EMBL/GenBank/DDBJ databases">
        <authorList>
            <person name="Lanie J.A."/>
            <person name="Ng W.-L."/>
            <person name="Kazmierczak K.M."/>
            <person name="Andrzejewski T.M."/>
            <person name="Davidsen T.M."/>
            <person name="Wayne K.J."/>
            <person name="Tettelin H."/>
            <person name="Glass J.I."/>
            <person name="Rusch D."/>
            <person name="Podicherti R."/>
            <person name="Tsui H.-C.T."/>
            <person name="Winkler M.E."/>
        </authorList>
    </citation>
    <scope>NUCLEOTIDE SEQUENCE</scope>
</reference>
<feature type="transmembrane region" description="Helical" evidence="12">
    <location>
        <begin position="526"/>
        <end position="546"/>
    </location>
</feature>
<feature type="transmembrane region" description="Helical" evidence="12">
    <location>
        <begin position="673"/>
        <end position="691"/>
    </location>
</feature>
<dbReference type="NCBIfam" id="TIGR00437">
    <property type="entry name" value="feoB"/>
    <property type="match status" value="1"/>
</dbReference>
<keyword evidence="4" id="KW-0410">Iron transport</keyword>
<dbReference type="InterPro" id="IPR027417">
    <property type="entry name" value="P-loop_NTPase"/>
</dbReference>
<dbReference type="GO" id="GO:0005886">
    <property type="term" value="C:plasma membrane"/>
    <property type="evidence" value="ECO:0007669"/>
    <property type="project" value="UniProtKB-SubCell"/>
</dbReference>
<evidence type="ECO:0000256" key="1">
    <source>
        <dbReference type="ARBA" id="ARBA00004651"/>
    </source>
</evidence>
<keyword evidence="7 12" id="KW-1133">Transmembrane helix</keyword>
<dbReference type="SUPFAM" id="SSF52540">
    <property type="entry name" value="P-loop containing nucleoside triphosphate hydrolases"/>
    <property type="match status" value="1"/>
</dbReference>
<dbReference type="InterPro" id="IPR030389">
    <property type="entry name" value="G_FEOB_dom"/>
</dbReference>
<evidence type="ECO:0000256" key="7">
    <source>
        <dbReference type="ARBA" id="ARBA00022989"/>
    </source>
</evidence>
<sequence length="700" mass="77877">MRTHFFDKKSKDSTNHPWVALLGNPNCGKTAIFNILSGLSQKVSNYPGITVEKKIGTVKFGKKSFNILDLPGTYSLSAESFDEQIVSDQVQNWAKGENPPAAIISVVDASNLSRNLYLTSQLLDLDIPVVVALNMIDRIDSQAQIDQNSLKTQLSVAAVVSLSAKLNQGLDDLKEAIVTVINSEEKTNHQSNWISLPVQNELKPFIDQQFVSSKFGVAHALRLVSRNINHNGNAAQVDSIRNSISNLGFNPQTLEATLRYRWIDEIVKSVQSRAKTSIRKISRSEQWDKILTHRWFGPIIFVTVLYFIFQSIFTWATIPMDWIQTGIDWVSAFVLKNMFPGMLRDVLVEGIIGGVGAIVIFLPQILILSFFLTIMEDTGYMARVAFMLDKSMTKMGLHGKSILPLMSGYACAIPGIMSTRTIDSWKERLVTILILPLMSCSARLPVYTLLISAFIPPITLSGYLNLQGLTLVVMYFLGTATALILAKVFSKFIKEKTSSSFVLELPPYHVPIPRSVLRHVLIRGKLFLINAGKIIMAISIVLWFLASFPKVDQPITDVNPIHYSYAGKIGHAIEPVIRPLGFDWKIGIGLLTSFAAREVMVSTMATIYNVEATGDNIVNLREAMRNNIDVETGKPAYTPLVALALMVFYVFAAQCMATFAIVRQETNSWKWPLFMIAYLTILAYLGALFVYQGGLLLGFS</sequence>
<dbReference type="GO" id="GO:0015093">
    <property type="term" value="F:ferrous iron transmembrane transporter activity"/>
    <property type="evidence" value="ECO:0007669"/>
    <property type="project" value="InterPro"/>
</dbReference>
<dbReference type="EMBL" id="UINC01001025">
    <property type="protein sequence ID" value="SUZ67919.1"/>
    <property type="molecule type" value="Genomic_DNA"/>
</dbReference>
<dbReference type="PANTHER" id="PTHR43185">
    <property type="entry name" value="FERROUS IRON TRANSPORT PROTEIN B"/>
    <property type="match status" value="1"/>
</dbReference>
<evidence type="ECO:0000256" key="3">
    <source>
        <dbReference type="ARBA" id="ARBA00022475"/>
    </source>
</evidence>
<dbReference type="Pfam" id="PF07664">
    <property type="entry name" value="FeoB_C"/>
    <property type="match status" value="1"/>
</dbReference>
<keyword evidence="8" id="KW-0408">Iron</keyword>
<feature type="transmembrane region" description="Helical" evidence="12">
    <location>
        <begin position="295"/>
        <end position="316"/>
    </location>
</feature>
<dbReference type="InterPro" id="IPR006073">
    <property type="entry name" value="GTP-bd"/>
</dbReference>
<organism evidence="14">
    <name type="scientific">marine metagenome</name>
    <dbReference type="NCBI Taxonomy" id="408172"/>
    <lineage>
        <taxon>unclassified sequences</taxon>
        <taxon>metagenomes</taxon>
        <taxon>ecological metagenomes</taxon>
    </lineage>
</organism>
<dbReference type="CDD" id="cd01879">
    <property type="entry name" value="FeoB"/>
    <property type="match status" value="1"/>
</dbReference>
<dbReference type="Gene3D" id="3.40.50.300">
    <property type="entry name" value="P-loop containing nucleotide triphosphate hydrolases"/>
    <property type="match status" value="1"/>
</dbReference>
<keyword evidence="2" id="KW-0813">Transport</keyword>
<keyword evidence="9" id="KW-0406">Ion transport</keyword>
<dbReference type="AlphaFoldDB" id="A0A381PPD5"/>
<evidence type="ECO:0000256" key="2">
    <source>
        <dbReference type="ARBA" id="ARBA00022448"/>
    </source>
</evidence>
<dbReference type="InterPro" id="IPR011642">
    <property type="entry name" value="Gate_dom"/>
</dbReference>
<keyword evidence="10" id="KW-0342">GTP-binding</keyword>
<dbReference type="InterPro" id="IPR005225">
    <property type="entry name" value="Small_GTP-bd"/>
</dbReference>
<dbReference type="PANTHER" id="PTHR43185:SF1">
    <property type="entry name" value="FE(2+) TRANSPORTER FEOB"/>
    <property type="match status" value="1"/>
</dbReference>
<keyword evidence="3" id="KW-1003">Cell membrane</keyword>
<evidence type="ECO:0000313" key="14">
    <source>
        <dbReference type="EMBL" id="SUZ67919.1"/>
    </source>
</evidence>
<feature type="transmembrane region" description="Helical" evidence="12">
    <location>
        <begin position="467"/>
        <end position="486"/>
    </location>
</feature>
<evidence type="ECO:0000256" key="4">
    <source>
        <dbReference type="ARBA" id="ARBA00022496"/>
    </source>
</evidence>
<feature type="transmembrane region" description="Helical" evidence="12">
    <location>
        <begin position="640"/>
        <end position="661"/>
    </location>
</feature>
<dbReference type="Pfam" id="PF07670">
    <property type="entry name" value="Gate"/>
    <property type="match status" value="2"/>
</dbReference>
<evidence type="ECO:0000256" key="9">
    <source>
        <dbReference type="ARBA" id="ARBA00023065"/>
    </source>
</evidence>
<evidence type="ECO:0000256" key="5">
    <source>
        <dbReference type="ARBA" id="ARBA00022692"/>
    </source>
</evidence>
<dbReference type="InterPro" id="IPR050860">
    <property type="entry name" value="FeoB_GTPase"/>
</dbReference>
<dbReference type="InterPro" id="IPR011640">
    <property type="entry name" value="Fe2_transport_prot_B_C"/>
</dbReference>
<dbReference type="PROSITE" id="PS51711">
    <property type="entry name" value="G_FEOB"/>
    <property type="match status" value="1"/>
</dbReference>
<dbReference type="GO" id="GO:0005525">
    <property type="term" value="F:GTP binding"/>
    <property type="evidence" value="ECO:0007669"/>
    <property type="project" value="UniProtKB-KW"/>
</dbReference>
<dbReference type="PRINTS" id="PR00326">
    <property type="entry name" value="GTP1OBG"/>
</dbReference>
<dbReference type="Pfam" id="PF02421">
    <property type="entry name" value="FeoB_N"/>
    <property type="match status" value="1"/>
</dbReference>
<evidence type="ECO:0000256" key="8">
    <source>
        <dbReference type="ARBA" id="ARBA00023004"/>
    </source>
</evidence>
<keyword evidence="5 12" id="KW-0812">Transmembrane</keyword>
<proteinExistence type="predicted"/>
<accession>A0A381PPD5</accession>
<gene>
    <name evidence="14" type="ORF">METZ01_LOCUS20773</name>
</gene>
<feature type="domain" description="FeoB-type G" evidence="13">
    <location>
        <begin position="16"/>
        <end position="183"/>
    </location>
</feature>
<feature type="transmembrane region" description="Helical" evidence="12">
    <location>
        <begin position="429"/>
        <end position="455"/>
    </location>
</feature>
<name>A0A381PPD5_9ZZZZ</name>
<keyword evidence="11 12" id="KW-0472">Membrane</keyword>
<protein>
    <recommendedName>
        <fullName evidence="13">FeoB-type G domain-containing protein</fullName>
    </recommendedName>
</protein>
<dbReference type="NCBIfam" id="TIGR00231">
    <property type="entry name" value="small_GTP"/>
    <property type="match status" value="1"/>
</dbReference>
<dbReference type="InterPro" id="IPR003373">
    <property type="entry name" value="Fe2_transport_prot-B"/>
</dbReference>
<evidence type="ECO:0000259" key="13">
    <source>
        <dbReference type="PROSITE" id="PS51711"/>
    </source>
</evidence>
<evidence type="ECO:0000256" key="6">
    <source>
        <dbReference type="ARBA" id="ARBA00022741"/>
    </source>
</evidence>
<evidence type="ECO:0000256" key="12">
    <source>
        <dbReference type="SAM" id="Phobius"/>
    </source>
</evidence>
<evidence type="ECO:0000256" key="10">
    <source>
        <dbReference type="ARBA" id="ARBA00023134"/>
    </source>
</evidence>
<keyword evidence="6" id="KW-0547">Nucleotide-binding</keyword>
<comment type="subcellular location">
    <subcellularLocation>
        <location evidence="1">Cell membrane</location>
        <topology evidence="1">Multi-pass membrane protein</topology>
    </subcellularLocation>
</comment>
<evidence type="ECO:0000256" key="11">
    <source>
        <dbReference type="ARBA" id="ARBA00023136"/>
    </source>
</evidence>
<feature type="transmembrane region" description="Helical" evidence="12">
    <location>
        <begin position="351"/>
        <end position="375"/>
    </location>
</feature>